<dbReference type="PANTHER" id="PTHR43654">
    <property type="entry name" value="GLUTAMATE 5-KINASE"/>
    <property type="match status" value="1"/>
</dbReference>
<dbReference type="InterPro" id="IPR015947">
    <property type="entry name" value="PUA-like_sf"/>
</dbReference>
<organism evidence="6 7">
    <name type="scientific">Nocardioides oceani</name>
    <dbReference type="NCBI Taxonomy" id="3058369"/>
    <lineage>
        <taxon>Bacteria</taxon>
        <taxon>Bacillati</taxon>
        <taxon>Actinomycetota</taxon>
        <taxon>Actinomycetes</taxon>
        <taxon>Propionibacteriales</taxon>
        <taxon>Nocardioidaceae</taxon>
        <taxon>Nocardioides</taxon>
    </lineage>
</organism>
<dbReference type="SUPFAM" id="SSF88697">
    <property type="entry name" value="PUA domain-like"/>
    <property type="match status" value="1"/>
</dbReference>
<keyword evidence="2" id="KW-0547">Nucleotide-binding</keyword>
<dbReference type="EMBL" id="JAUHJQ010000209">
    <property type="protein sequence ID" value="MDN4175995.1"/>
    <property type="molecule type" value="Genomic_DNA"/>
</dbReference>
<accession>A0ABT8FNB2</accession>
<keyword evidence="3" id="KW-0418">Kinase</keyword>
<keyword evidence="1" id="KW-0808">Transferase</keyword>
<evidence type="ECO:0000259" key="5">
    <source>
        <dbReference type="SMART" id="SM00359"/>
    </source>
</evidence>
<gene>
    <name evidence="6" type="ORF">QWY28_23825</name>
</gene>
<comment type="caution">
    <text evidence="6">The sequence shown here is derived from an EMBL/GenBank/DDBJ whole genome shotgun (WGS) entry which is preliminary data.</text>
</comment>
<evidence type="ECO:0000256" key="3">
    <source>
        <dbReference type="ARBA" id="ARBA00022777"/>
    </source>
</evidence>
<keyword evidence="7" id="KW-1185">Reference proteome</keyword>
<protein>
    <submittedName>
        <fullName evidence="6">Glutamate 5-kinase</fullName>
    </submittedName>
</protein>
<sequence>AGAVRAVVERRASLLAAGITAVTGSFHAGDPVDVVGPDGVRVGRGLVNFDSDELPGLLGRSSGDLARELGAAYEREVVHR</sequence>
<feature type="domain" description="PUA" evidence="5">
    <location>
        <begin position="1"/>
        <end position="78"/>
    </location>
</feature>
<dbReference type="PROSITE" id="PS50890">
    <property type="entry name" value="PUA"/>
    <property type="match status" value="1"/>
</dbReference>
<dbReference type="CDD" id="cd21157">
    <property type="entry name" value="PUA_G5K"/>
    <property type="match status" value="1"/>
</dbReference>
<evidence type="ECO:0000256" key="4">
    <source>
        <dbReference type="ARBA" id="ARBA00022840"/>
    </source>
</evidence>
<evidence type="ECO:0000256" key="1">
    <source>
        <dbReference type="ARBA" id="ARBA00022679"/>
    </source>
</evidence>
<dbReference type="SMART" id="SM00359">
    <property type="entry name" value="PUA"/>
    <property type="match status" value="1"/>
</dbReference>
<proteinExistence type="predicted"/>
<feature type="non-terminal residue" evidence="6">
    <location>
        <position position="80"/>
    </location>
</feature>
<evidence type="ECO:0000313" key="7">
    <source>
        <dbReference type="Proteomes" id="UP001168620"/>
    </source>
</evidence>
<name>A0ABT8FNB2_9ACTN</name>
<dbReference type="Gene3D" id="2.30.130.10">
    <property type="entry name" value="PUA domain"/>
    <property type="match status" value="1"/>
</dbReference>
<dbReference type="Proteomes" id="UP001168620">
    <property type="component" value="Unassembled WGS sequence"/>
</dbReference>
<reference evidence="6" key="1">
    <citation type="submission" date="2023-06" db="EMBL/GenBank/DDBJ databases">
        <title>Draft genome sequence of Nocardioides sp. SOB77.</title>
        <authorList>
            <person name="Zhang G."/>
        </authorList>
    </citation>
    <scope>NUCLEOTIDE SEQUENCE</scope>
    <source>
        <strain evidence="6">SOB77</strain>
    </source>
</reference>
<dbReference type="Pfam" id="PF01472">
    <property type="entry name" value="PUA"/>
    <property type="match status" value="1"/>
</dbReference>
<dbReference type="InterPro" id="IPR002478">
    <property type="entry name" value="PUA"/>
</dbReference>
<evidence type="ECO:0000256" key="2">
    <source>
        <dbReference type="ARBA" id="ARBA00022741"/>
    </source>
</evidence>
<dbReference type="PANTHER" id="PTHR43654:SF1">
    <property type="entry name" value="ISOPENTENYL PHOSPHATE KINASE"/>
    <property type="match status" value="1"/>
</dbReference>
<keyword evidence="4" id="KW-0067">ATP-binding</keyword>
<dbReference type="RefSeq" id="WP_336622436.1">
    <property type="nucleotide sequence ID" value="NZ_JAUHJQ010000209.1"/>
</dbReference>
<dbReference type="InterPro" id="IPR036974">
    <property type="entry name" value="PUA_sf"/>
</dbReference>
<evidence type="ECO:0000313" key="6">
    <source>
        <dbReference type="EMBL" id="MDN4175995.1"/>
    </source>
</evidence>
<feature type="non-terminal residue" evidence="6">
    <location>
        <position position="1"/>
    </location>
</feature>